<dbReference type="InterPro" id="IPR052164">
    <property type="entry name" value="Anthracycline_SecMetBiosynth"/>
</dbReference>
<dbReference type="EMBL" id="FOIZ01000001">
    <property type="protein sequence ID" value="SEW29917.1"/>
    <property type="molecule type" value="Genomic_DNA"/>
</dbReference>
<reference evidence="2 3" key="1">
    <citation type="submission" date="2016-10" db="EMBL/GenBank/DDBJ databases">
        <authorList>
            <person name="de Groot N.N."/>
        </authorList>
    </citation>
    <scope>NUCLEOTIDE SEQUENCE [LARGE SCALE GENOMIC DNA]</scope>
    <source>
        <strain evidence="2 3">DSM 17925</strain>
    </source>
</reference>
<dbReference type="Gene3D" id="3.10.180.10">
    <property type="entry name" value="2,3-Dihydroxybiphenyl 1,2-Dioxygenase, domain 1"/>
    <property type="match status" value="1"/>
</dbReference>
<dbReference type="InterPro" id="IPR004360">
    <property type="entry name" value="Glyas_Fos-R_dOase_dom"/>
</dbReference>
<evidence type="ECO:0000313" key="3">
    <source>
        <dbReference type="Proteomes" id="UP000199167"/>
    </source>
</evidence>
<dbReference type="OrthoDB" id="9793039at2"/>
<dbReference type="CDD" id="cd07247">
    <property type="entry name" value="SgaA_N_like"/>
    <property type="match status" value="1"/>
</dbReference>
<evidence type="ECO:0000313" key="2">
    <source>
        <dbReference type="EMBL" id="SEW29917.1"/>
    </source>
</evidence>
<protein>
    <recommendedName>
        <fullName evidence="1">VOC domain-containing protein</fullName>
    </recommendedName>
</protein>
<dbReference type="PANTHER" id="PTHR33993:SF14">
    <property type="entry name" value="GB|AAF24581.1"/>
    <property type="match status" value="1"/>
</dbReference>
<dbReference type="Proteomes" id="UP000199167">
    <property type="component" value="Unassembled WGS sequence"/>
</dbReference>
<name>A0A1I0QRL1_9RHOB</name>
<feature type="domain" description="VOC" evidence="1">
    <location>
        <begin position="7"/>
        <end position="124"/>
    </location>
</feature>
<dbReference type="SUPFAM" id="SSF54593">
    <property type="entry name" value="Glyoxalase/Bleomycin resistance protein/Dihydroxybiphenyl dioxygenase"/>
    <property type="match status" value="1"/>
</dbReference>
<evidence type="ECO:0000259" key="1">
    <source>
        <dbReference type="PROSITE" id="PS51819"/>
    </source>
</evidence>
<organism evidence="2 3">
    <name type="scientific">Cognatiyoonia koreensis</name>
    <dbReference type="NCBI Taxonomy" id="364200"/>
    <lineage>
        <taxon>Bacteria</taxon>
        <taxon>Pseudomonadati</taxon>
        <taxon>Pseudomonadota</taxon>
        <taxon>Alphaproteobacteria</taxon>
        <taxon>Rhodobacterales</taxon>
        <taxon>Paracoccaceae</taxon>
        <taxon>Cognatiyoonia</taxon>
    </lineage>
</organism>
<sequence length="128" mass="13834">MSDSHGSVCWTELMTRDVEGAKSYYGDTCGWTFTTMPMEEGDYHLAMLNGQPVAGIMDMSGVDYMKDAPAHWMSYFAVDDVDAAVEATKAAGGKCTREPFDVPGTGRIAMLTDPTGAEMGLMTPEPMD</sequence>
<proteinExistence type="predicted"/>
<dbReference type="PANTHER" id="PTHR33993">
    <property type="entry name" value="GLYOXALASE-RELATED"/>
    <property type="match status" value="1"/>
</dbReference>
<gene>
    <name evidence="2" type="ORF">SAMN04488515_2119</name>
</gene>
<accession>A0A1I0QRL1</accession>
<dbReference type="Pfam" id="PF00903">
    <property type="entry name" value="Glyoxalase"/>
    <property type="match status" value="1"/>
</dbReference>
<dbReference type="InterPro" id="IPR029068">
    <property type="entry name" value="Glyas_Bleomycin-R_OHBP_Dase"/>
</dbReference>
<keyword evidence="3" id="KW-1185">Reference proteome</keyword>
<dbReference type="PROSITE" id="PS51819">
    <property type="entry name" value="VOC"/>
    <property type="match status" value="1"/>
</dbReference>
<dbReference type="InterPro" id="IPR037523">
    <property type="entry name" value="VOC_core"/>
</dbReference>
<dbReference type="STRING" id="364200.SAMN04488515_2119"/>
<dbReference type="AlphaFoldDB" id="A0A1I0QRL1"/>